<dbReference type="InterPro" id="IPR045736">
    <property type="entry name" value="START_2"/>
</dbReference>
<feature type="domain" description="START-like" evidence="1">
    <location>
        <begin position="4"/>
        <end position="129"/>
    </location>
</feature>
<protein>
    <submittedName>
        <fullName evidence="2">ATPase</fullName>
    </submittedName>
</protein>
<dbReference type="SUPFAM" id="SSF55961">
    <property type="entry name" value="Bet v1-like"/>
    <property type="match status" value="1"/>
</dbReference>
<name>A0A4Q9B8D4_9BACT</name>
<organism evidence="2 3">
    <name type="scientific">Aquirufa antheringensis</name>
    <dbReference type="NCBI Taxonomy" id="2516559"/>
    <lineage>
        <taxon>Bacteria</taxon>
        <taxon>Pseudomonadati</taxon>
        <taxon>Bacteroidota</taxon>
        <taxon>Cytophagia</taxon>
        <taxon>Cytophagales</taxon>
        <taxon>Flectobacillaceae</taxon>
        <taxon>Aquirufa</taxon>
    </lineage>
</organism>
<accession>A0A4Q9B8D4</accession>
<dbReference type="Proteomes" id="UP000293583">
    <property type="component" value="Unassembled WGS sequence"/>
</dbReference>
<keyword evidence="3" id="KW-1185">Reference proteome</keyword>
<reference evidence="2 3" key="1">
    <citation type="submission" date="2019-02" db="EMBL/GenBank/DDBJ databases">
        <title>Genome of a new Bacteroidetes strain.</title>
        <authorList>
            <person name="Pitt A."/>
        </authorList>
    </citation>
    <scope>NUCLEOTIDE SEQUENCE [LARGE SCALE GENOMIC DNA]</scope>
    <source>
        <strain evidence="2 3">103A-SOEBACH</strain>
    </source>
</reference>
<proteinExistence type="predicted"/>
<sequence length="130" mass="14702">MSQTPYTFEYEIKASPKVLYPYLSSPSGLQQWFADKVIVRGSAELHFYWDNENHPALVLPGKANKSVKFDFKRGHSEPGKHIIELSLDVSEVSNTTYLTVIDGASTFKTDADAEELWDYLIDKLKEIVGS</sequence>
<dbReference type="EMBL" id="SEWY01000005">
    <property type="protein sequence ID" value="TBH71177.1"/>
    <property type="molecule type" value="Genomic_DNA"/>
</dbReference>
<dbReference type="Pfam" id="PF19569">
    <property type="entry name" value="START_2"/>
    <property type="match status" value="1"/>
</dbReference>
<dbReference type="Gene3D" id="3.30.530.20">
    <property type="match status" value="1"/>
</dbReference>
<dbReference type="RefSeq" id="WP_130923799.1">
    <property type="nucleotide sequence ID" value="NZ_JAANOM010000003.1"/>
</dbReference>
<dbReference type="AlphaFoldDB" id="A0A4Q9B8D4"/>
<dbReference type="OrthoDB" id="667567at2"/>
<evidence type="ECO:0000313" key="3">
    <source>
        <dbReference type="Proteomes" id="UP000293583"/>
    </source>
</evidence>
<evidence type="ECO:0000259" key="1">
    <source>
        <dbReference type="Pfam" id="PF19569"/>
    </source>
</evidence>
<comment type="caution">
    <text evidence="2">The sequence shown here is derived from an EMBL/GenBank/DDBJ whole genome shotgun (WGS) entry which is preliminary data.</text>
</comment>
<dbReference type="InterPro" id="IPR023393">
    <property type="entry name" value="START-like_dom_sf"/>
</dbReference>
<evidence type="ECO:0000313" key="2">
    <source>
        <dbReference type="EMBL" id="TBH71177.1"/>
    </source>
</evidence>
<gene>
    <name evidence="2" type="ORF">EWU20_10465</name>
</gene>